<dbReference type="InterPro" id="IPR030922">
    <property type="entry name" value="LptF"/>
</dbReference>
<feature type="transmembrane region" description="Helical" evidence="6">
    <location>
        <begin position="332"/>
        <end position="354"/>
    </location>
</feature>
<organism evidence="7 8">
    <name type="scientific">Candidatus Nucleicultrix amoebiphila FS5</name>
    <dbReference type="NCBI Taxonomy" id="1414854"/>
    <lineage>
        <taxon>Bacteria</taxon>
        <taxon>Pseudomonadati</taxon>
        <taxon>Pseudomonadota</taxon>
        <taxon>Alphaproteobacteria</taxon>
        <taxon>Holosporales</taxon>
        <taxon>Candidatus Nucleicultricaceae</taxon>
        <taxon>Candidatus Nucleicultrix</taxon>
    </lineage>
</organism>
<dbReference type="PANTHER" id="PTHR33529:SF6">
    <property type="entry name" value="YJGP_YJGQ FAMILY PERMEASE"/>
    <property type="match status" value="1"/>
</dbReference>
<feature type="transmembrane region" description="Helical" evidence="6">
    <location>
        <begin position="277"/>
        <end position="295"/>
    </location>
</feature>
<evidence type="ECO:0000256" key="1">
    <source>
        <dbReference type="ARBA" id="ARBA00004651"/>
    </source>
</evidence>
<evidence type="ECO:0000256" key="4">
    <source>
        <dbReference type="ARBA" id="ARBA00022989"/>
    </source>
</evidence>
<keyword evidence="2" id="KW-1003">Cell membrane</keyword>
<dbReference type="GO" id="GO:0043190">
    <property type="term" value="C:ATP-binding cassette (ABC) transporter complex"/>
    <property type="evidence" value="ECO:0007669"/>
    <property type="project" value="InterPro"/>
</dbReference>
<dbReference type="STRING" id="1414854.GQ61_04890"/>
<evidence type="ECO:0000256" key="5">
    <source>
        <dbReference type="ARBA" id="ARBA00023136"/>
    </source>
</evidence>
<keyword evidence="3 6" id="KW-0812">Transmembrane</keyword>
<dbReference type="NCBIfam" id="TIGR04407">
    <property type="entry name" value="LptF_YjgP"/>
    <property type="match status" value="1"/>
</dbReference>
<dbReference type="PANTHER" id="PTHR33529">
    <property type="entry name" value="SLR0882 PROTEIN-RELATED"/>
    <property type="match status" value="1"/>
</dbReference>
<proteinExistence type="predicted"/>
<keyword evidence="8" id="KW-1185">Reference proteome</keyword>
<evidence type="ECO:0000256" key="6">
    <source>
        <dbReference type="SAM" id="Phobius"/>
    </source>
</evidence>
<dbReference type="Proteomes" id="UP000237351">
    <property type="component" value="Chromosome"/>
</dbReference>
<dbReference type="GO" id="GO:0015920">
    <property type="term" value="P:lipopolysaccharide transport"/>
    <property type="evidence" value="ECO:0007669"/>
    <property type="project" value="TreeGrafter"/>
</dbReference>
<evidence type="ECO:0000256" key="3">
    <source>
        <dbReference type="ARBA" id="ARBA00022692"/>
    </source>
</evidence>
<dbReference type="GO" id="GO:0055085">
    <property type="term" value="P:transmembrane transport"/>
    <property type="evidence" value="ECO:0007669"/>
    <property type="project" value="InterPro"/>
</dbReference>
<feature type="transmembrane region" description="Helical" evidence="6">
    <location>
        <begin position="53"/>
        <end position="77"/>
    </location>
</feature>
<evidence type="ECO:0000313" key="7">
    <source>
        <dbReference type="EMBL" id="ARN84741.1"/>
    </source>
</evidence>
<dbReference type="AlphaFoldDB" id="A0A1W6N4N1"/>
<sequence>MTIANRYILKQLLLTTGFITIILTLLVWLTQSLRFIDVVISRGFTLQIFFKLILYLLPDLLGILLPIGALLAVLFVYNRLNNDSELIIFRATGFSNLMLAKPAVFLALVVMVIMYLINLYFLPLSFQRFKNLEYDIRNRVGVHMIRAGEFNNFKHFTLYVRSRQKSGELRGILLHDARNPHNQVTLAAEEGVLLETPNGAQIVMLNGNRQEFDSQSGKPRILWFEEYRLDLSTQQEDQDKRQLKPYERFLGDLFDPPDEQINPSFEKRLLAEGHQRILLPLSIVSFILLALNLFLRGDYQRRTRSKRLLIIFSLCTVLEILCLSLLNIVDYAFVTIPLAYSIVLGIGGLAFYGFDRHWQFLDKRLV</sequence>
<feature type="transmembrane region" description="Helical" evidence="6">
    <location>
        <begin position="12"/>
        <end position="33"/>
    </location>
</feature>
<evidence type="ECO:0000313" key="8">
    <source>
        <dbReference type="Proteomes" id="UP000237351"/>
    </source>
</evidence>
<dbReference type="KEGG" id="naf:GQ61_04890"/>
<evidence type="ECO:0000256" key="2">
    <source>
        <dbReference type="ARBA" id="ARBA00022475"/>
    </source>
</evidence>
<gene>
    <name evidence="7" type="ORF">GQ61_04890</name>
</gene>
<reference evidence="7 8" key="1">
    <citation type="submission" date="2014-06" db="EMBL/GenBank/DDBJ databases">
        <title>The genome of the endonuclear symbiont Nucleicultrix amoebiphila.</title>
        <authorList>
            <person name="Schulz F."/>
            <person name="Horn M."/>
        </authorList>
    </citation>
    <scope>NUCLEOTIDE SEQUENCE [LARGE SCALE GENOMIC DNA]</scope>
    <source>
        <strain evidence="7 8">FS5</strain>
    </source>
</reference>
<keyword evidence="4 6" id="KW-1133">Transmembrane helix</keyword>
<feature type="transmembrane region" description="Helical" evidence="6">
    <location>
        <begin position="98"/>
        <end position="122"/>
    </location>
</feature>
<comment type="subcellular location">
    <subcellularLocation>
        <location evidence="1">Cell membrane</location>
        <topology evidence="1">Multi-pass membrane protein</topology>
    </subcellularLocation>
</comment>
<dbReference type="InterPro" id="IPR005495">
    <property type="entry name" value="LptG/LptF_permease"/>
</dbReference>
<keyword evidence="5 6" id="KW-0472">Membrane</keyword>
<dbReference type="EMBL" id="CP008743">
    <property type="protein sequence ID" value="ARN84741.1"/>
    <property type="molecule type" value="Genomic_DNA"/>
</dbReference>
<dbReference type="OrthoDB" id="8477889at2"/>
<accession>A0A1W6N4N1</accession>
<protein>
    <submittedName>
        <fullName evidence="7">Uncharacterized protein</fullName>
    </submittedName>
</protein>
<dbReference type="RefSeq" id="WP_085784217.1">
    <property type="nucleotide sequence ID" value="NZ_CP008743.1"/>
</dbReference>
<feature type="transmembrane region" description="Helical" evidence="6">
    <location>
        <begin position="307"/>
        <end position="326"/>
    </location>
</feature>
<name>A0A1W6N4N1_9PROT</name>
<dbReference type="Pfam" id="PF03739">
    <property type="entry name" value="LptF_LptG"/>
    <property type="match status" value="1"/>
</dbReference>